<proteinExistence type="predicted"/>
<organism evidence="2 3">
    <name type="scientific">Acinetobacter calcoaceticus</name>
    <dbReference type="NCBI Taxonomy" id="471"/>
    <lineage>
        <taxon>Bacteria</taxon>
        <taxon>Pseudomonadati</taxon>
        <taxon>Pseudomonadota</taxon>
        <taxon>Gammaproteobacteria</taxon>
        <taxon>Moraxellales</taxon>
        <taxon>Moraxellaceae</taxon>
        <taxon>Acinetobacter</taxon>
        <taxon>Acinetobacter calcoaceticus/baumannii complex</taxon>
    </lineage>
</organism>
<evidence type="ECO:0000313" key="3">
    <source>
        <dbReference type="Proteomes" id="UP000294963"/>
    </source>
</evidence>
<evidence type="ECO:0000256" key="1">
    <source>
        <dbReference type="SAM" id="MobiDB-lite"/>
    </source>
</evidence>
<feature type="region of interest" description="Disordered" evidence="1">
    <location>
        <begin position="453"/>
        <end position="472"/>
    </location>
</feature>
<feature type="region of interest" description="Disordered" evidence="1">
    <location>
        <begin position="180"/>
        <end position="228"/>
    </location>
</feature>
<dbReference type="OrthoDB" id="6713370at2"/>
<dbReference type="EMBL" id="SLVJ01000008">
    <property type="protein sequence ID" value="TCM67531.1"/>
    <property type="molecule type" value="Genomic_DNA"/>
</dbReference>
<feature type="compositionally biased region" description="Low complexity" evidence="1">
    <location>
        <begin position="44"/>
        <end position="86"/>
    </location>
</feature>
<name>A0A4R1XWJ1_ACICA</name>
<evidence type="ECO:0000313" key="2">
    <source>
        <dbReference type="EMBL" id="TCM67531.1"/>
    </source>
</evidence>
<reference evidence="2 3" key="1">
    <citation type="submission" date="2019-03" db="EMBL/GenBank/DDBJ databases">
        <title>Genomic analyses of the natural microbiome of Caenorhabditis elegans.</title>
        <authorList>
            <person name="Samuel B."/>
        </authorList>
    </citation>
    <scope>NUCLEOTIDE SEQUENCE [LARGE SCALE GENOMIC DNA]</scope>
    <source>
        <strain evidence="2 3">JUb89</strain>
    </source>
</reference>
<keyword evidence="3" id="KW-1185">Reference proteome</keyword>
<dbReference type="AlphaFoldDB" id="A0A4R1XWJ1"/>
<feature type="compositionally biased region" description="Low complexity" evidence="1">
    <location>
        <begin position="189"/>
        <end position="209"/>
    </location>
</feature>
<comment type="caution">
    <text evidence="2">The sequence shown here is derived from an EMBL/GenBank/DDBJ whole genome shotgun (WGS) entry which is preliminary data.</text>
</comment>
<feature type="region of interest" description="Disordered" evidence="1">
    <location>
        <begin position="35"/>
        <end position="87"/>
    </location>
</feature>
<gene>
    <name evidence="2" type="ORF">EC844_10845</name>
</gene>
<sequence length="527" mass="58025">MATQEKYSGCKQCEQKLQLEVKYCPFCGASQTAAQPRAVPVAGNSHPSNRHPSSNNPSSNNPSSSHSSNNNPSNSNPQVSSQNKNNALPEQNPALVIHLSKKTNKEIRGVVVVGRSLDELRLHDKYAFKKFNGVFVRLRDLKTVPNIWLNADQIKLKNQSHLTGYPNDYTQAVNQSAPVASTPLADPFSQQPQAAPLPDPLSQQPQSTPLPDPFGQQPQRQPLPSVPFKPLKADTSKFKFIAFFILIIGLIYFNGQRNKNAGTTSQDAASKLSPCESINAEISQFLSESRPRRALSISRQDKKLCKDNQEFTKLMSLADTQISSADMKMFQAKKLLRSGELEQAHETVNAALALDVEVPGAEKILQSIQDAAEQKINNQIEAPMPNSELPVATASPANAAVAEAEKQASQRQIQAELDLLKVQQADKERLKAAESARKQAEQVAKERQKAAELQRKQAAEAARKQHEEKFDNQLSRAERALKSNNYGLAKSLAREVLSQSSSNAQAKRILRQAEQGEAKAFDDMVIE</sequence>
<protein>
    <submittedName>
        <fullName evidence="2">Uncharacterized protein</fullName>
    </submittedName>
</protein>
<dbReference type="Proteomes" id="UP000294963">
    <property type="component" value="Unassembled WGS sequence"/>
</dbReference>
<accession>A0A4R1XWJ1</accession>